<sequence>MKVENSELEAFVAVAELGNFQRAADKLHLTQPGLSRRIQKLEQTLGVELFRRTTRSVLLTGVGRHFLPMARQQIAQLETMLSSVQEIAEKRFGKIRLSSLPTVVSRLLPDVLRRYARKYPKVGVQIFDGNHDFVVGQVRAGMAEFGISMEPGDDEDISFEPLLTDVYVLAVAEDGPLGDADVVTLEDLRSTKLIIGGRDSGNRLLLEVLLGHEAVSLRWFYEVEHISCVMSLVQAGLGCAIVPSLSLSAHQATNVRAIPIAGPNIKRTVGIVRHKAISMSPMAAEFCDLLTESVRSVGR</sequence>
<dbReference type="InterPro" id="IPR005119">
    <property type="entry name" value="LysR_subst-bd"/>
</dbReference>
<dbReference type="RefSeq" id="WP_404606900.1">
    <property type="nucleotide sequence ID" value="NZ_JBIYDN010000006.1"/>
</dbReference>
<keyword evidence="7" id="KW-1185">Reference proteome</keyword>
<keyword evidence="2" id="KW-0805">Transcription regulation</keyword>
<dbReference type="InterPro" id="IPR036388">
    <property type="entry name" value="WH-like_DNA-bd_sf"/>
</dbReference>
<organism evidence="6 7">
    <name type="scientific">Caballeronia udeis</name>
    <dbReference type="NCBI Taxonomy" id="1232866"/>
    <lineage>
        <taxon>Bacteria</taxon>
        <taxon>Pseudomonadati</taxon>
        <taxon>Pseudomonadota</taxon>
        <taxon>Betaproteobacteria</taxon>
        <taxon>Burkholderiales</taxon>
        <taxon>Burkholderiaceae</taxon>
        <taxon>Caballeronia</taxon>
    </lineage>
</organism>
<dbReference type="GO" id="GO:0003677">
    <property type="term" value="F:DNA binding"/>
    <property type="evidence" value="ECO:0007669"/>
    <property type="project" value="UniProtKB-KW"/>
</dbReference>
<proteinExistence type="inferred from homology"/>
<protein>
    <submittedName>
        <fullName evidence="6">DNA-binding transcriptional LysR family regulator</fullName>
    </submittedName>
</protein>
<dbReference type="PANTHER" id="PTHR30419">
    <property type="entry name" value="HTH-TYPE TRANSCRIPTIONAL REGULATOR YBHD"/>
    <property type="match status" value="1"/>
</dbReference>
<comment type="caution">
    <text evidence="6">The sequence shown here is derived from an EMBL/GenBank/DDBJ whole genome shotgun (WGS) entry which is preliminary data.</text>
</comment>
<evidence type="ECO:0000256" key="2">
    <source>
        <dbReference type="ARBA" id="ARBA00023015"/>
    </source>
</evidence>
<dbReference type="PANTHER" id="PTHR30419:SF8">
    <property type="entry name" value="NITROGEN ASSIMILATION TRANSCRIPTIONAL ACTIVATOR-RELATED"/>
    <property type="match status" value="1"/>
</dbReference>
<feature type="domain" description="HTH lysR-type" evidence="5">
    <location>
        <begin position="1"/>
        <end position="60"/>
    </location>
</feature>
<dbReference type="CDD" id="cd08440">
    <property type="entry name" value="PBP2_LTTR_like_4"/>
    <property type="match status" value="1"/>
</dbReference>
<gene>
    <name evidence="6" type="ORF">ABH943_002616</name>
</gene>
<accession>A0ABW8MIQ7</accession>
<dbReference type="Gene3D" id="1.10.10.10">
    <property type="entry name" value="Winged helix-like DNA-binding domain superfamily/Winged helix DNA-binding domain"/>
    <property type="match status" value="1"/>
</dbReference>
<dbReference type="SUPFAM" id="SSF53850">
    <property type="entry name" value="Periplasmic binding protein-like II"/>
    <property type="match status" value="1"/>
</dbReference>
<keyword evidence="3 6" id="KW-0238">DNA-binding</keyword>
<evidence type="ECO:0000256" key="4">
    <source>
        <dbReference type="ARBA" id="ARBA00023163"/>
    </source>
</evidence>
<dbReference type="InterPro" id="IPR036390">
    <property type="entry name" value="WH_DNA-bd_sf"/>
</dbReference>
<evidence type="ECO:0000259" key="5">
    <source>
        <dbReference type="PROSITE" id="PS50931"/>
    </source>
</evidence>
<dbReference type="SUPFAM" id="SSF46785">
    <property type="entry name" value="Winged helix' DNA-binding domain"/>
    <property type="match status" value="1"/>
</dbReference>
<dbReference type="Proteomes" id="UP001620514">
    <property type="component" value="Unassembled WGS sequence"/>
</dbReference>
<dbReference type="Pfam" id="PF00126">
    <property type="entry name" value="HTH_1"/>
    <property type="match status" value="1"/>
</dbReference>
<keyword evidence="4" id="KW-0804">Transcription</keyword>
<evidence type="ECO:0000256" key="1">
    <source>
        <dbReference type="ARBA" id="ARBA00009437"/>
    </source>
</evidence>
<dbReference type="Gene3D" id="3.40.190.290">
    <property type="match status" value="1"/>
</dbReference>
<name>A0ABW8MIQ7_9BURK</name>
<dbReference type="Pfam" id="PF03466">
    <property type="entry name" value="LysR_substrate"/>
    <property type="match status" value="1"/>
</dbReference>
<dbReference type="InterPro" id="IPR050950">
    <property type="entry name" value="HTH-type_LysR_regulators"/>
</dbReference>
<evidence type="ECO:0000313" key="6">
    <source>
        <dbReference type="EMBL" id="MFK4442600.1"/>
    </source>
</evidence>
<dbReference type="InterPro" id="IPR000847">
    <property type="entry name" value="LysR_HTH_N"/>
</dbReference>
<comment type="similarity">
    <text evidence="1">Belongs to the LysR transcriptional regulatory family.</text>
</comment>
<reference evidence="6 7" key="1">
    <citation type="submission" date="2024-11" db="EMBL/GenBank/DDBJ databases">
        <title>Using genomics to understand microbial adaptation to soil warming.</title>
        <authorList>
            <person name="Deangelis K.M. PhD."/>
        </authorList>
    </citation>
    <scope>NUCLEOTIDE SEQUENCE [LARGE SCALE GENOMIC DNA]</scope>
    <source>
        <strain evidence="6 7">GAS97</strain>
    </source>
</reference>
<dbReference type="EMBL" id="JBIYDN010000006">
    <property type="protein sequence ID" value="MFK4442600.1"/>
    <property type="molecule type" value="Genomic_DNA"/>
</dbReference>
<dbReference type="PROSITE" id="PS50931">
    <property type="entry name" value="HTH_LYSR"/>
    <property type="match status" value="1"/>
</dbReference>
<dbReference type="PRINTS" id="PR00039">
    <property type="entry name" value="HTHLYSR"/>
</dbReference>
<evidence type="ECO:0000256" key="3">
    <source>
        <dbReference type="ARBA" id="ARBA00023125"/>
    </source>
</evidence>
<evidence type="ECO:0000313" key="7">
    <source>
        <dbReference type="Proteomes" id="UP001620514"/>
    </source>
</evidence>